<protein>
    <submittedName>
        <fullName evidence="1">Uncharacterized protein</fullName>
    </submittedName>
</protein>
<accession>A0A7I8V935</accession>
<dbReference type="EMBL" id="CAJFCJ010000002">
    <property type="protein sequence ID" value="CAD5112185.1"/>
    <property type="molecule type" value="Genomic_DNA"/>
</dbReference>
<sequence>MASPKENITCPICLSESHLNQTHENESAKKHLREAVKDCPKAQRIQNAIKVLTDCKMTTVKNVESHFEKLTLRLQEEKQTILDSLENTQSNYSNYLIQLSQTKGQNSVDLSKELRRILNKETLNSMFYYREGCVEDISNAKIIGEVSVPDELFEKSPPALNDISSFIVKNTTTIPECTWFFVNEDGIYTVETIKNLFSSKTYKVNYLSFKTSKTETLYQTKNELGILFAINGEVFVHNVKNSCIHLGLNSGDVIEQKISTFSARMSSTKAILITCLSLDKQTVWLYKGKKLLDIFHLKERIESVFPTSKGDILIVKQRRKTVFWLFKTTESVIAIINRSTKEITNEFTTVQQKLFIQPTIDGGVLVLGINELKVYSLDSKLRVMSTFLLSSEPSFLCVPTHSQLKELYIGKISRGGGMVQKYSPLSLS</sequence>
<gene>
    <name evidence="1" type="ORF">DGYR_LOCUS1374</name>
</gene>
<keyword evidence="2" id="KW-1185">Reference proteome</keyword>
<comment type="caution">
    <text evidence="1">The sequence shown here is derived from an EMBL/GenBank/DDBJ whole genome shotgun (WGS) entry which is preliminary data.</text>
</comment>
<dbReference type="Proteomes" id="UP000549394">
    <property type="component" value="Unassembled WGS sequence"/>
</dbReference>
<proteinExistence type="predicted"/>
<dbReference type="AlphaFoldDB" id="A0A7I8V935"/>
<name>A0A7I8V935_9ANNE</name>
<reference evidence="1 2" key="1">
    <citation type="submission" date="2020-08" db="EMBL/GenBank/DDBJ databases">
        <authorList>
            <person name="Hejnol A."/>
        </authorList>
    </citation>
    <scope>NUCLEOTIDE SEQUENCE [LARGE SCALE GENOMIC DNA]</scope>
</reference>
<organism evidence="1 2">
    <name type="scientific">Dimorphilus gyrociliatus</name>
    <dbReference type="NCBI Taxonomy" id="2664684"/>
    <lineage>
        <taxon>Eukaryota</taxon>
        <taxon>Metazoa</taxon>
        <taxon>Spiralia</taxon>
        <taxon>Lophotrochozoa</taxon>
        <taxon>Annelida</taxon>
        <taxon>Polychaeta</taxon>
        <taxon>Polychaeta incertae sedis</taxon>
        <taxon>Dinophilidae</taxon>
        <taxon>Dimorphilus</taxon>
    </lineage>
</organism>
<evidence type="ECO:0000313" key="2">
    <source>
        <dbReference type="Proteomes" id="UP000549394"/>
    </source>
</evidence>
<evidence type="ECO:0000313" key="1">
    <source>
        <dbReference type="EMBL" id="CAD5112185.1"/>
    </source>
</evidence>